<reference evidence="3 4" key="1">
    <citation type="submission" date="2019-10" db="EMBL/GenBank/DDBJ databases">
        <title>Actinomadura rubteroloni sp. nov. and Actinomadura macrotermitis sp. nov., isolated from the gut of fungus growing-termite Macrotermes natalensis.</title>
        <authorList>
            <person name="Benndorf R."/>
            <person name="Martin K."/>
            <person name="Kuefner M."/>
            <person name="De Beer W."/>
            <person name="Kaster A.-K."/>
            <person name="Vollmers J."/>
            <person name="Poulsen M."/>
            <person name="Beemelmanns C."/>
        </authorList>
    </citation>
    <scope>NUCLEOTIDE SEQUENCE [LARGE SCALE GENOMIC DNA]</scope>
    <source>
        <strain evidence="3 4">RB68</strain>
    </source>
</reference>
<dbReference type="AlphaFoldDB" id="A0A7K0BM61"/>
<accession>A0A7K0BM61</accession>
<dbReference type="Proteomes" id="UP000487268">
    <property type="component" value="Unassembled WGS sequence"/>
</dbReference>
<keyword evidence="2" id="KW-0732">Signal</keyword>
<protein>
    <recommendedName>
        <fullName evidence="5">DUF2752 domain-containing protein</fullName>
    </recommendedName>
</protein>
<name>A0A7K0BM61_9ACTN</name>
<evidence type="ECO:0000313" key="3">
    <source>
        <dbReference type="EMBL" id="MQY02270.1"/>
    </source>
</evidence>
<evidence type="ECO:0008006" key="5">
    <source>
        <dbReference type="Google" id="ProtNLM"/>
    </source>
</evidence>
<feature type="signal peptide" evidence="2">
    <location>
        <begin position="1"/>
        <end position="28"/>
    </location>
</feature>
<organism evidence="3 4">
    <name type="scientific">Actinomadura macrotermitis</name>
    <dbReference type="NCBI Taxonomy" id="2585200"/>
    <lineage>
        <taxon>Bacteria</taxon>
        <taxon>Bacillati</taxon>
        <taxon>Actinomycetota</taxon>
        <taxon>Actinomycetes</taxon>
        <taxon>Streptosporangiales</taxon>
        <taxon>Thermomonosporaceae</taxon>
        <taxon>Actinomadura</taxon>
    </lineage>
</organism>
<proteinExistence type="predicted"/>
<keyword evidence="1" id="KW-0812">Transmembrane</keyword>
<comment type="caution">
    <text evidence="3">The sequence shown here is derived from an EMBL/GenBank/DDBJ whole genome shotgun (WGS) entry which is preliminary data.</text>
</comment>
<sequence>MTRVPAPPAPRPRAARPGRALLAPAAVAAGLAAATAVVGLVDPHEPGHYPTCPLLALTGYYCPGCGGLRMVNSLVHGDVAAAFGSNPLLLVLLALPVYLWGRWTWLAAHGEPMRTRLFRPAFWGVLLAVVIGYGVVRNLPFAHVLAP</sequence>
<feature type="transmembrane region" description="Helical" evidence="1">
    <location>
        <begin position="21"/>
        <end position="41"/>
    </location>
</feature>
<feature type="transmembrane region" description="Helical" evidence="1">
    <location>
        <begin position="121"/>
        <end position="139"/>
    </location>
</feature>
<dbReference type="InterPro" id="IPR021215">
    <property type="entry name" value="DUF2752"/>
</dbReference>
<keyword evidence="4" id="KW-1185">Reference proteome</keyword>
<dbReference type="Pfam" id="PF10825">
    <property type="entry name" value="DUF2752"/>
    <property type="match status" value="1"/>
</dbReference>
<evidence type="ECO:0000256" key="2">
    <source>
        <dbReference type="SAM" id="SignalP"/>
    </source>
</evidence>
<feature type="chain" id="PRO_5039394792" description="DUF2752 domain-containing protein" evidence="2">
    <location>
        <begin position="29"/>
        <end position="147"/>
    </location>
</feature>
<keyword evidence="1" id="KW-1133">Transmembrane helix</keyword>
<evidence type="ECO:0000313" key="4">
    <source>
        <dbReference type="Proteomes" id="UP000487268"/>
    </source>
</evidence>
<keyword evidence="1" id="KW-0472">Membrane</keyword>
<gene>
    <name evidence="3" type="ORF">ACRB68_03000</name>
</gene>
<evidence type="ECO:0000256" key="1">
    <source>
        <dbReference type="SAM" id="Phobius"/>
    </source>
</evidence>
<dbReference type="EMBL" id="WEGH01000001">
    <property type="protein sequence ID" value="MQY02270.1"/>
    <property type="molecule type" value="Genomic_DNA"/>
</dbReference>
<feature type="transmembrane region" description="Helical" evidence="1">
    <location>
        <begin position="79"/>
        <end position="100"/>
    </location>
</feature>
<dbReference type="RefSeq" id="WP_328593598.1">
    <property type="nucleotide sequence ID" value="NZ_WEGH01000001.1"/>
</dbReference>